<gene>
    <name evidence="1" type="ORF">LCGC14_2554610</name>
</gene>
<reference evidence="1" key="1">
    <citation type="journal article" date="2015" name="Nature">
        <title>Complex archaea that bridge the gap between prokaryotes and eukaryotes.</title>
        <authorList>
            <person name="Spang A."/>
            <person name="Saw J.H."/>
            <person name="Jorgensen S.L."/>
            <person name="Zaremba-Niedzwiedzka K."/>
            <person name="Martijn J."/>
            <person name="Lind A.E."/>
            <person name="van Eijk R."/>
            <person name="Schleper C."/>
            <person name="Guy L."/>
            <person name="Ettema T.J."/>
        </authorList>
    </citation>
    <scope>NUCLEOTIDE SEQUENCE</scope>
</reference>
<feature type="non-terminal residue" evidence="1">
    <location>
        <position position="37"/>
    </location>
</feature>
<proteinExistence type="predicted"/>
<comment type="caution">
    <text evidence="1">The sequence shown here is derived from an EMBL/GenBank/DDBJ whole genome shotgun (WGS) entry which is preliminary data.</text>
</comment>
<protein>
    <submittedName>
        <fullName evidence="1">Uncharacterized protein</fullName>
    </submittedName>
</protein>
<sequence>MAIFKTVITGGILAAVTSVAGAASADTWRYAFEEALD</sequence>
<organism evidence="1">
    <name type="scientific">marine sediment metagenome</name>
    <dbReference type="NCBI Taxonomy" id="412755"/>
    <lineage>
        <taxon>unclassified sequences</taxon>
        <taxon>metagenomes</taxon>
        <taxon>ecological metagenomes</taxon>
    </lineage>
</organism>
<dbReference type="EMBL" id="LAZR01042014">
    <property type="protein sequence ID" value="KKL10557.1"/>
    <property type="molecule type" value="Genomic_DNA"/>
</dbReference>
<evidence type="ECO:0000313" key="1">
    <source>
        <dbReference type="EMBL" id="KKL10557.1"/>
    </source>
</evidence>
<name>A0A0F9B9S0_9ZZZZ</name>
<dbReference type="AlphaFoldDB" id="A0A0F9B9S0"/>
<accession>A0A0F9B9S0</accession>